<name>A0A1L9S6E0_9EURO</name>
<keyword evidence="3 6" id="KW-1133">Transmembrane helix</keyword>
<feature type="transmembrane region" description="Helical" evidence="6">
    <location>
        <begin position="36"/>
        <end position="55"/>
    </location>
</feature>
<reference evidence="9" key="1">
    <citation type="journal article" date="2017" name="Genome Biol.">
        <title>Comparative genomics reveals high biological diversity and specific adaptations in the industrially and medically important fungal genus Aspergillus.</title>
        <authorList>
            <person name="de Vries R.P."/>
            <person name="Riley R."/>
            <person name="Wiebenga A."/>
            <person name="Aguilar-Osorio G."/>
            <person name="Amillis S."/>
            <person name="Uchima C.A."/>
            <person name="Anderluh G."/>
            <person name="Asadollahi M."/>
            <person name="Askin M."/>
            <person name="Barry K."/>
            <person name="Battaglia E."/>
            <person name="Bayram O."/>
            <person name="Benocci T."/>
            <person name="Braus-Stromeyer S.A."/>
            <person name="Caldana C."/>
            <person name="Canovas D."/>
            <person name="Cerqueira G.C."/>
            <person name="Chen F."/>
            <person name="Chen W."/>
            <person name="Choi C."/>
            <person name="Clum A."/>
            <person name="Dos Santos R.A."/>
            <person name="Damasio A.R."/>
            <person name="Diallinas G."/>
            <person name="Emri T."/>
            <person name="Fekete E."/>
            <person name="Flipphi M."/>
            <person name="Freyberg S."/>
            <person name="Gallo A."/>
            <person name="Gournas C."/>
            <person name="Habgood R."/>
            <person name="Hainaut M."/>
            <person name="Harispe M.L."/>
            <person name="Henrissat B."/>
            <person name="Hilden K.S."/>
            <person name="Hope R."/>
            <person name="Hossain A."/>
            <person name="Karabika E."/>
            <person name="Karaffa L."/>
            <person name="Karanyi Z."/>
            <person name="Krasevec N."/>
            <person name="Kuo A."/>
            <person name="Kusch H."/>
            <person name="LaButti K."/>
            <person name="Lagendijk E.L."/>
            <person name="Lapidus A."/>
            <person name="Levasseur A."/>
            <person name="Lindquist E."/>
            <person name="Lipzen A."/>
            <person name="Logrieco A.F."/>
            <person name="MacCabe A."/>
            <person name="Maekelae M.R."/>
            <person name="Malavazi I."/>
            <person name="Melin P."/>
            <person name="Meyer V."/>
            <person name="Mielnichuk N."/>
            <person name="Miskei M."/>
            <person name="Molnar A.P."/>
            <person name="Mule G."/>
            <person name="Ngan C.Y."/>
            <person name="Orejas M."/>
            <person name="Orosz E."/>
            <person name="Ouedraogo J.P."/>
            <person name="Overkamp K.M."/>
            <person name="Park H.-S."/>
            <person name="Perrone G."/>
            <person name="Piumi F."/>
            <person name="Punt P.J."/>
            <person name="Ram A.F."/>
            <person name="Ramon A."/>
            <person name="Rauscher S."/>
            <person name="Record E."/>
            <person name="Riano-Pachon D.M."/>
            <person name="Robert V."/>
            <person name="Roehrig J."/>
            <person name="Ruller R."/>
            <person name="Salamov A."/>
            <person name="Salih N.S."/>
            <person name="Samson R.A."/>
            <person name="Sandor E."/>
            <person name="Sanguinetti M."/>
            <person name="Schuetze T."/>
            <person name="Sepcic K."/>
            <person name="Shelest E."/>
            <person name="Sherlock G."/>
            <person name="Sophianopoulou V."/>
            <person name="Squina F.M."/>
            <person name="Sun H."/>
            <person name="Susca A."/>
            <person name="Todd R.B."/>
            <person name="Tsang A."/>
            <person name="Unkles S.E."/>
            <person name="van de Wiele N."/>
            <person name="van Rossen-Uffink D."/>
            <person name="Oliveira J.V."/>
            <person name="Vesth T.C."/>
            <person name="Visser J."/>
            <person name="Yu J.-H."/>
            <person name="Zhou M."/>
            <person name="Andersen M.R."/>
            <person name="Archer D.B."/>
            <person name="Baker S.E."/>
            <person name="Benoit I."/>
            <person name="Brakhage A.A."/>
            <person name="Braus G.H."/>
            <person name="Fischer R."/>
            <person name="Frisvad J.C."/>
            <person name="Goldman G.H."/>
            <person name="Houbraken J."/>
            <person name="Oakley B."/>
            <person name="Pocsi I."/>
            <person name="Scazzocchio C."/>
            <person name="Seiboth B."/>
            <person name="vanKuyk P.A."/>
            <person name="Wortman J."/>
            <person name="Dyer P.S."/>
            <person name="Grigoriev I.V."/>
        </authorList>
    </citation>
    <scope>NUCLEOTIDE SEQUENCE [LARGE SCALE GENOMIC DNA]</scope>
    <source>
        <strain evidence="9">CBS 506.65</strain>
    </source>
</reference>
<accession>A0A1L9S6E0</accession>
<evidence type="ECO:0000256" key="2">
    <source>
        <dbReference type="ARBA" id="ARBA00022692"/>
    </source>
</evidence>
<feature type="transmembrane region" description="Helical" evidence="6">
    <location>
        <begin position="202"/>
        <end position="223"/>
    </location>
</feature>
<feature type="transmembrane region" description="Helical" evidence="6">
    <location>
        <begin position="91"/>
        <end position="108"/>
    </location>
</feature>
<organism evidence="8 9">
    <name type="scientific">Penicilliopsis zonata CBS 506.65</name>
    <dbReference type="NCBI Taxonomy" id="1073090"/>
    <lineage>
        <taxon>Eukaryota</taxon>
        <taxon>Fungi</taxon>
        <taxon>Dikarya</taxon>
        <taxon>Ascomycota</taxon>
        <taxon>Pezizomycotina</taxon>
        <taxon>Eurotiomycetes</taxon>
        <taxon>Eurotiomycetidae</taxon>
        <taxon>Eurotiales</taxon>
        <taxon>Aspergillaceae</taxon>
        <taxon>Penicilliopsis</taxon>
    </lineage>
</organism>
<evidence type="ECO:0000256" key="6">
    <source>
        <dbReference type="SAM" id="Phobius"/>
    </source>
</evidence>
<evidence type="ECO:0000259" key="7">
    <source>
        <dbReference type="Pfam" id="PF20684"/>
    </source>
</evidence>
<evidence type="ECO:0000256" key="4">
    <source>
        <dbReference type="ARBA" id="ARBA00023136"/>
    </source>
</evidence>
<keyword evidence="4 6" id="KW-0472">Membrane</keyword>
<feature type="transmembrane region" description="Helical" evidence="6">
    <location>
        <begin position="6"/>
        <end position="24"/>
    </location>
</feature>
<dbReference type="OrthoDB" id="3903189at2759"/>
<sequence>AETYIWLAMAIFIVLVRFTSRIIQVRSVKNLQLEDGLMGLVLIFYILMTVATTMVDRYGSNEVPLDESDTIEAASIPDRVLGSKWVIVGEQMWLATIWGCKACLLLLYNNMTTGLTSHRFVLAVSIFCAVSYVLIQILFFGVWCRPFHDYWAVPATTTQCSVYTNHLILVLSLNVFSDLVMLFIPLPLLLRAKLSPGKKLTLCAVFSLGIFVIIASVMSKYYSLSEPYGSEWRDWYLREAGTAVIVANIPQTWPLLRRIVGARSFFSSGGHTYSRSRSRSRTWKTKNTTATGAGGVIRSLHSATDSTEYMAPVEPLQIWEQKQFHISEE</sequence>
<dbReference type="RefSeq" id="XP_022577193.1">
    <property type="nucleotide sequence ID" value="XM_022728454.1"/>
</dbReference>
<dbReference type="InterPro" id="IPR052337">
    <property type="entry name" value="SAT4-like"/>
</dbReference>
<dbReference type="VEuPathDB" id="FungiDB:ASPZODRAFT_53362"/>
<dbReference type="Proteomes" id="UP000184188">
    <property type="component" value="Unassembled WGS sequence"/>
</dbReference>
<evidence type="ECO:0000313" key="9">
    <source>
        <dbReference type="Proteomes" id="UP000184188"/>
    </source>
</evidence>
<keyword evidence="9" id="KW-1185">Reference proteome</keyword>
<dbReference type="GO" id="GO:0016020">
    <property type="term" value="C:membrane"/>
    <property type="evidence" value="ECO:0007669"/>
    <property type="project" value="UniProtKB-SubCell"/>
</dbReference>
<evidence type="ECO:0000256" key="5">
    <source>
        <dbReference type="ARBA" id="ARBA00038359"/>
    </source>
</evidence>
<dbReference type="EMBL" id="KV878357">
    <property type="protein sequence ID" value="OJJ42683.1"/>
    <property type="molecule type" value="Genomic_DNA"/>
</dbReference>
<dbReference type="InterPro" id="IPR049326">
    <property type="entry name" value="Rhodopsin_dom_fungi"/>
</dbReference>
<feature type="transmembrane region" description="Helical" evidence="6">
    <location>
        <begin position="163"/>
        <end position="190"/>
    </location>
</feature>
<evidence type="ECO:0000313" key="8">
    <source>
        <dbReference type="EMBL" id="OJJ42683.1"/>
    </source>
</evidence>
<dbReference type="AlphaFoldDB" id="A0A1L9S6E0"/>
<feature type="non-terminal residue" evidence="8">
    <location>
        <position position="329"/>
    </location>
</feature>
<gene>
    <name evidence="8" type="ORF">ASPZODRAFT_53362</name>
</gene>
<dbReference type="PANTHER" id="PTHR33048">
    <property type="entry name" value="PTH11-LIKE INTEGRAL MEMBRANE PROTEIN (AFU_ORTHOLOGUE AFUA_5G11245)"/>
    <property type="match status" value="1"/>
</dbReference>
<feature type="non-terminal residue" evidence="8">
    <location>
        <position position="1"/>
    </location>
</feature>
<keyword evidence="2 6" id="KW-0812">Transmembrane</keyword>
<proteinExistence type="inferred from homology"/>
<evidence type="ECO:0000256" key="1">
    <source>
        <dbReference type="ARBA" id="ARBA00004141"/>
    </source>
</evidence>
<feature type="domain" description="Rhodopsin" evidence="7">
    <location>
        <begin position="17"/>
        <end position="258"/>
    </location>
</feature>
<comment type="subcellular location">
    <subcellularLocation>
        <location evidence="1">Membrane</location>
        <topology evidence="1">Multi-pass membrane protein</topology>
    </subcellularLocation>
</comment>
<protein>
    <recommendedName>
        <fullName evidence="7">Rhodopsin domain-containing protein</fullName>
    </recommendedName>
</protein>
<dbReference type="PANTHER" id="PTHR33048:SF30">
    <property type="entry name" value="FAMILY DECARBOXYLASE, PUTATIVE (AFU_ORTHOLOGUE AFUA_7G00920)-RELATED"/>
    <property type="match status" value="1"/>
</dbReference>
<feature type="transmembrane region" description="Helical" evidence="6">
    <location>
        <begin position="120"/>
        <end position="143"/>
    </location>
</feature>
<evidence type="ECO:0000256" key="3">
    <source>
        <dbReference type="ARBA" id="ARBA00022989"/>
    </source>
</evidence>
<comment type="similarity">
    <text evidence="5">Belongs to the SAT4 family.</text>
</comment>
<dbReference type="STRING" id="1073090.A0A1L9S6E0"/>
<dbReference type="Pfam" id="PF20684">
    <property type="entry name" value="Fung_rhodopsin"/>
    <property type="match status" value="1"/>
</dbReference>
<dbReference type="GeneID" id="34614918"/>